<keyword evidence="18" id="KW-1185">Reference proteome</keyword>
<dbReference type="GO" id="GO:0005945">
    <property type="term" value="C:6-phosphofructokinase complex"/>
    <property type="evidence" value="ECO:0007669"/>
    <property type="project" value="TreeGrafter"/>
</dbReference>
<evidence type="ECO:0000256" key="13">
    <source>
        <dbReference type="ARBA" id="ARBA00023152"/>
    </source>
</evidence>
<feature type="binding site" description="in other chain" evidence="15">
    <location>
        <position position="226"/>
    </location>
    <ligand>
        <name>substrate</name>
        <note>ligand shared between dimeric partners</note>
    </ligand>
</feature>
<evidence type="ECO:0000256" key="2">
    <source>
        <dbReference type="ARBA" id="ARBA00002659"/>
    </source>
</evidence>
<reference evidence="17 18" key="1">
    <citation type="submission" date="2017-03" db="EMBL/GenBank/DDBJ databases">
        <title>Genome sequence of Clostridium hungatei DSM 14427.</title>
        <authorList>
            <person name="Poehlein A."/>
            <person name="Daniel R."/>
        </authorList>
    </citation>
    <scope>NUCLEOTIDE SEQUENCE [LARGE SCALE GENOMIC DNA]</scope>
    <source>
        <strain evidence="17 18">DSM 14427</strain>
    </source>
</reference>
<dbReference type="SUPFAM" id="SSF53784">
    <property type="entry name" value="Phosphofructokinase"/>
    <property type="match status" value="1"/>
</dbReference>
<comment type="subunit">
    <text evidence="15">Homotetramer.</text>
</comment>
<name>A0A1V4SG69_RUMHU</name>
<dbReference type="NCBIfam" id="NF002872">
    <property type="entry name" value="PRK03202.1"/>
    <property type="match status" value="1"/>
</dbReference>
<dbReference type="GO" id="GO:0070095">
    <property type="term" value="F:fructose-6-phosphate binding"/>
    <property type="evidence" value="ECO:0007669"/>
    <property type="project" value="TreeGrafter"/>
</dbReference>
<dbReference type="EMBL" id="MZGX01000023">
    <property type="protein sequence ID" value="OPX42889.1"/>
    <property type="molecule type" value="Genomic_DNA"/>
</dbReference>
<evidence type="ECO:0000256" key="12">
    <source>
        <dbReference type="ARBA" id="ARBA00022842"/>
    </source>
</evidence>
<comment type="pathway">
    <text evidence="4 15">Carbohydrate degradation; glycolysis; D-glyceraldehyde 3-phosphate and glycerone phosphate from D-glucose: step 3/4.</text>
</comment>
<dbReference type="PIRSF" id="PIRSF000532">
    <property type="entry name" value="ATP_PFK_prok"/>
    <property type="match status" value="1"/>
</dbReference>
<dbReference type="GO" id="GO:0048029">
    <property type="term" value="F:monosaccharide binding"/>
    <property type="evidence" value="ECO:0007669"/>
    <property type="project" value="TreeGrafter"/>
</dbReference>
<dbReference type="UniPathway" id="UPA00109">
    <property type="reaction ID" value="UER00182"/>
</dbReference>
<feature type="binding site" evidence="15">
    <location>
        <position position="251"/>
    </location>
    <ligand>
        <name>substrate</name>
        <note>ligand shared between dimeric partners</note>
    </ligand>
</feature>
<keyword evidence="13 15" id="KW-0324">Glycolysis</keyword>
<evidence type="ECO:0000259" key="16">
    <source>
        <dbReference type="Pfam" id="PF00365"/>
    </source>
</evidence>
<comment type="catalytic activity">
    <reaction evidence="14 15">
        <text>beta-D-fructose 6-phosphate + ATP = beta-D-fructose 1,6-bisphosphate + ADP + H(+)</text>
        <dbReference type="Rhea" id="RHEA:16109"/>
        <dbReference type="ChEBI" id="CHEBI:15378"/>
        <dbReference type="ChEBI" id="CHEBI:30616"/>
        <dbReference type="ChEBI" id="CHEBI:32966"/>
        <dbReference type="ChEBI" id="CHEBI:57634"/>
        <dbReference type="ChEBI" id="CHEBI:456216"/>
        <dbReference type="EC" id="2.7.1.11"/>
    </reaction>
</comment>
<dbReference type="NCBIfam" id="TIGR02482">
    <property type="entry name" value="PFKA_ATP"/>
    <property type="match status" value="1"/>
</dbReference>
<evidence type="ECO:0000256" key="15">
    <source>
        <dbReference type="HAMAP-Rule" id="MF_00339"/>
    </source>
</evidence>
<comment type="caution">
    <text evidence="15">Lacks conserved residue(s) required for the propagation of feature annotation.</text>
</comment>
<evidence type="ECO:0000313" key="18">
    <source>
        <dbReference type="Proteomes" id="UP000191554"/>
    </source>
</evidence>
<comment type="activity regulation">
    <text evidence="15">Allosterically activated by ADP and other diphosphonucleosides, and allosterically inhibited by phosphoenolpyruvate.</text>
</comment>
<keyword evidence="12 15" id="KW-0460">Magnesium</keyword>
<feature type="binding site" description="in other chain" evidence="15">
    <location>
        <begin position="128"/>
        <end position="130"/>
    </location>
    <ligand>
        <name>substrate</name>
        <note>ligand shared between dimeric partners</note>
    </ligand>
</feature>
<evidence type="ECO:0000256" key="4">
    <source>
        <dbReference type="ARBA" id="ARBA00004679"/>
    </source>
</evidence>
<feature type="binding site" description="in other chain" evidence="15">
    <location>
        <begin position="172"/>
        <end position="174"/>
    </location>
    <ligand>
        <name>substrate</name>
        <note>ligand shared between dimeric partners</note>
    </ligand>
</feature>
<dbReference type="GO" id="GO:0005524">
    <property type="term" value="F:ATP binding"/>
    <property type="evidence" value="ECO:0007669"/>
    <property type="project" value="UniProtKB-UniRule"/>
</dbReference>
<dbReference type="GO" id="GO:0061621">
    <property type="term" value="P:canonical glycolysis"/>
    <property type="evidence" value="ECO:0007669"/>
    <property type="project" value="TreeGrafter"/>
</dbReference>
<proteinExistence type="inferred from homology"/>
<dbReference type="Gene3D" id="3.40.50.450">
    <property type="match status" value="1"/>
</dbReference>
<feature type="binding site" description="in other chain" evidence="15">
    <location>
        <begin position="188"/>
        <end position="190"/>
    </location>
    <ligand>
        <name>ADP</name>
        <dbReference type="ChEBI" id="CHEBI:456216"/>
        <note>allosteric activator; ligand shared between dimeric partners</note>
    </ligand>
</feature>
<dbReference type="PANTHER" id="PTHR13697">
    <property type="entry name" value="PHOSPHOFRUCTOKINASE"/>
    <property type="match status" value="1"/>
</dbReference>
<dbReference type="FunFam" id="3.40.50.460:FF:000002">
    <property type="entry name" value="ATP-dependent 6-phosphofructokinase"/>
    <property type="match status" value="1"/>
</dbReference>
<evidence type="ECO:0000256" key="10">
    <source>
        <dbReference type="ARBA" id="ARBA00022777"/>
    </source>
</evidence>
<dbReference type="GO" id="GO:0030388">
    <property type="term" value="P:fructose 1,6-bisphosphate metabolic process"/>
    <property type="evidence" value="ECO:0007669"/>
    <property type="project" value="TreeGrafter"/>
</dbReference>
<feature type="active site" description="Proton acceptor" evidence="15">
    <location>
        <position position="130"/>
    </location>
</feature>
<protein>
    <recommendedName>
        <fullName evidence="15">ATP-dependent 6-phosphofructokinase</fullName>
        <shortName evidence="15">ATP-PFK</shortName>
        <shortName evidence="15">Phosphofructokinase</shortName>
        <ecNumber evidence="15">2.7.1.11</ecNumber>
    </recommendedName>
    <alternativeName>
        <fullName evidence="15">Phosphohexokinase</fullName>
    </alternativeName>
</protein>
<keyword evidence="6 15" id="KW-0021">Allosteric enzyme</keyword>
<keyword evidence="7 15" id="KW-0808">Transferase</keyword>
<dbReference type="OrthoDB" id="9802503at2"/>
<evidence type="ECO:0000256" key="8">
    <source>
        <dbReference type="ARBA" id="ARBA00022723"/>
    </source>
</evidence>
<feature type="binding site" evidence="15">
    <location>
        <begin position="105"/>
        <end position="108"/>
    </location>
    <ligand>
        <name>ATP</name>
        <dbReference type="ChEBI" id="CHEBI:30616"/>
    </ligand>
</feature>
<evidence type="ECO:0000256" key="3">
    <source>
        <dbReference type="ARBA" id="ARBA00004496"/>
    </source>
</evidence>
<evidence type="ECO:0000256" key="7">
    <source>
        <dbReference type="ARBA" id="ARBA00022679"/>
    </source>
</evidence>
<accession>A0A1V4SG69</accession>
<comment type="function">
    <text evidence="2 15">Catalyzes the phosphorylation of D-fructose 6-phosphate to fructose 1,6-bisphosphate by ATP, the first committing step of glycolysis.</text>
</comment>
<dbReference type="InterPro" id="IPR022953">
    <property type="entry name" value="ATP_PFK"/>
</dbReference>
<sequence>MSDIKTIGVLTSGGDAPGMNAAIRAVVRSGIYYGFKMLGVRKGYNGLITGDISEMTARNVSDIIHRGGTILQTARCKAFTTEEGMQKAMSISRAFGMDALVVIGGDGSYRGARDFSKFGMKVMGLPGTIDNDIASSDYTIGYDTAMNTVQDALDKIRDTAYSHERCSVLEVMGRRAGHIALNVGIAGGAEVILLPEKEFDFDKDIIRKIIQGRNNGKKNYIIILAEGISEKIGGALELAKKIEDLTGIETRGTVLGYIQRGGSPTIQDRVMASAMGVKAVELLRDGVFNRIISVKDAKIVDLDIDEALSMKKDIDQDLLRMSSILSI</sequence>
<keyword evidence="8 15" id="KW-0479">Metal-binding</keyword>
<dbReference type="RefSeq" id="WP_080065650.1">
    <property type="nucleotide sequence ID" value="NZ_MZGX01000023.1"/>
</dbReference>
<keyword evidence="5 15" id="KW-0963">Cytoplasm</keyword>
<dbReference type="FunFam" id="3.40.50.450:FF:000001">
    <property type="entry name" value="ATP-dependent 6-phosphofructokinase"/>
    <property type="match status" value="1"/>
</dbReference>
<evidence type="ECO:0000256" key="1">
    <source>
        <dbReference type="ARBA" id="ARBA00001946"/>
    </source>
</evidence>
<dbReference type="GO" id="GO:0042802">
    <property type="term" value="F:identical protein binding"/>
    <property type="evidence" value="ECO:0007669"/>
    <property type="project" value="TreeGrafter"/>
</dbReference>
<organism evidence="17 18">
    <name type="scientific">Ruminiclostridium hungatei</name>
    <name type="common">Clostridium hungatei</name>
    <dbReference type="NCBI Taxonomy" id="48256"/>
    <lineage>
        <taxon>Bacteria</taxon>
        <taxon>Bacillati</taxon>
        <taxon>Bacillota</taxon>
        <taxon>Clostridia</taxon>
        <taxon>Eubacteriales</taxon>
        <taxon>Oscillospiraceae</taxon>
        <taxon>Ruminiclostridium</taxon>
    </lineage>
</organism>
<dbReference type="PANTHER" id="PTHR13697:SF4">
    <property type="entry name" value="ATP-DEPENDENT 6-PHOSPHOFRUCTOKINASE"/>
    <property type="match status" value="1"/>
</dbReference>
<dbReference type="GO" id="GO:0003872">
    <property type="term" value="F:6-phosphofructokinase activity"/>
    <property type="evidence" value="ECO:0007669"/>
    <property type="project" value="UniProtKB-UniRule"/>
</dbReference>
<keyword evidence="9 15" id="KW-0547">Nucleotide-binding</keyword>
<evidence type="ECO:0000256" key="14">
    <source>
        <dbReference type="ARBA" id="ARBA00048070"/>
    </source>
</evidence>
<comment type="subcellular location">
    <subcellularLocation>
        <location evidence="3 15">Cytoplasm</location>
    </subcellularLocation>
</comment>
<feature type="binding site" description="in other chain" evidence="15">
    <location>
        <position position="157"/>
    </location>
    <ligand>
        <name>ADP</name>
        <dbReference type="ChEBI" id="CHEBI:456216"/>
        <note>allosteric activator; ligand shared between dimeric partners</note>
    </ligand>
</feature>
<evidence type="ECO:0000256" key="6">
    <source>
        <dbReference type="ARBA" id="ARBA00022533"/>
    </source>
</evidence>
<feature type="binding site" evidence="15">
    <location>
        <position position="165"/>
    </location>
    <ligand>
        <name>substrate</name>
        <note>ligand shared between dimeric partners</note>
    </ligand>
</feature>
<keyword evidence="10 15" id="KW-0418">Kinase</keyword>
<dbReference type="InterPro" id="IPR035966">
    <property type="entry name" value="PKF_sf"/>
</dbReference>
<evidence type="ECO:0000256" key="11">
    <source>
        <dbReference type="ARBA" id="ARBA00022840"/>
    </source>
</evidence>
<feature type="binding site" evidence="15">
    <location>
        <begin position="75"/>
        <end position="76"/>
    </location>
    <ligand>
        <name>ATP</name>
        <dbReference type="ChEBI" id="CHEBI:30616"/>
    </ligand>
</feature>
<comment type="similarity">
    <text evidence="15">Belongs to the phosphofructokinase type A (PFKA) family. ATP-dependent PFK group I subfamily. Prokaryotic clade 'B1' sub-subfamily.</text>
</comment>
<dbReference type="InterPro" id="IPR000023">
    <property type="entry name" value="Phosphofructokinase_dom"/>
</dbReference>
<dbReference type="Proteomes" id="UP000191554">
    <property type="component" value="Unassembled WGS sequence"/>
</dbReference>
<feature type="domain" description="Phosphofructokinase" evidence="16">
    <location>
        <begin position="7"/>
        <end position="283"/>
    </location>
</feature>
<feature type="binding site" description="in other chain" evidence="15">
    <location>
        <begin position="257"/>
        <end position="260"/>
    </location>
    <ligand>
        <name>substrate</name>
        <note>ligand shared between dimeric partners</note>
    </ligand>
</feature>
<evidence type="ECO:0000256" key="9">
    <source>
        <dbReference type="ARBA" id="ARBA00022741"/>
    </source>
</evidence>
<dbReference type="Gene3D" id="3.40.50.460">
    <property type="entry name" value="Phosphofructokinase domain"/>
    <property type="match status" value="1"/>
</dbReference>
<dbReference type="Pfam" id="PF00365">
    <property type="entry name" value="PFK"/>
    <property type="match status" value="1"/>
</dbReference>
<evidence type="ECO:0000313" key="17">
    <source>
        <dbReference type="EMBL" id="OPX42889.1"/>
    </source>
</evidence>
<dbReference type="InterPro" id="IPR012003">
    <property type="entry name" value="ATP_PFK_prok-type"/>
</dbReference>
<dbReference type="STRING" id="48256.CLHUN_32130"/>
<feature type="binding site" evidence="15">
    <location>
        <position position="106"/>
    </location>
    <ligand>
        <name>Mg(2+)</name>
        <dbReference type="ChEBI" id="CHEBI:18420"/>
        <note>catalytic</note>
    </ligand>
</feature>
<keyword evidence="11 15" id="KW-0067">ATP-binding</keyword>
<dbReference type="GO" id="GO:0006002">
    <property type="term" value="P:fructose 6-phosphate metabolic process"/>
    <property type="evidence" value="ECO:0007669"/>
    <property type="project" value="UniProtKB-UniRule"/>
</dbReference>
<dbReference type="InterPro" id="IPR012828">
    <property type="entry name" value="PFKA_ATP_prok"/>
</dbReference>
<feature type="binding site" description="in other chain" evidence="15">
    <location>
        <begin position="217"/>
        <end position="219"/>
    </location>
    <ligand>
        <name>ADP</name>
        <dbReference type="ChEBI" id="CHEBI:456216"/>
        <note>allosteric activator; ligand shared between dimeric partners</note>
    </ligand>
</feature>
<evidence type="ECO:0000256" key="5">
    <source>
        <dbReference type="ARBA" id="ARBA00022490"/>
    </source>
</evidence>
<dbReference type="HAMAP" id="MF_00339">
    <property type="entry name" value="Phosphofructokinase_I_B1"/>
    <property type="match status" value="1"/>
</dbReference>
<dbReference type="GO" id="GO:0046872">
    <property type="term" value="F:metal ion binding"/>
    <property type="evidence" value="ECO:0007669"/>
    <property type="project" value="UniProtKB-KW"/>
</dbReference>
<dbReference type="AlphaFoldDB" id="A0A1V4SG69"/>
<dbReference type="PRINTS" id="PR00476">
    <property type="entry name" value="PHFRCTKINASE"/>
</dbReference>
<feature type="binding site" evidence="15">
    <location>
        <begin position="24"/>
        <end position="28"/>
    </location>
    <ligand>
        <name>ADP</name>
        <dbReference type="ChEBI" id="CHEBI:456216"/>
        <note>allosteric activator; ligand shared between dimeric partners</note>
    </ligand>
</feature>
<gene>
    <name evidence="15 17" type="primary">pfkA</name>
    <name evidence="17" type="ORF">CLHUN_32130</name>
</gene>
<dbReference type="GO" id="GO:0016208">
    <property type="term" value="F:AMP binding"/>
    <property type="evidence" value="ECO:0007669"/>
    <property type="project" value="TreeGrafter"/>
</dbReference>
<comment type="cofactor">
    <cofactor evidence="1 15">
        <name>Mg(2+)</name>
        <dbReference type="ChEBI" id="CHEBI:18420"/>
    </cofactor>
</comment>
<feature type="binding site" evidence="15">
    <location>
        <position position="14"/>
    </location>
    <ligand>
        <name>ATP</name>
        <dbReference type="ChEBI" id="CHEBI:30616"/>
    </ligand>
</feature>
<dbReference type="EC" id="2.7.1.11" evidence="15"/>
<comment type="caution">
    <text evidence="17">The sequence shown here is derived from an EMBL/GenBank/DDBJ whole genome shotgun (WGS) entry which is preliminary data.</text>
</comment>